<reference evidence="1 2" key="1">
    <citation type="journal article" date="2016" name="Proc. Natl. Acad. Sci. U.S.A.">
        <title>Lipid metabolic changes in an early divergent fungus govern the establishment of a mutualistic symbiosis with endobacteria.</title>
        <authorList>
            <person name="Lastovetsky O.A."/>
            <person name="Gaspar M.L."/>
            <person name="Mondo S.J."/>
            <person name="LaButti K.M."/>
            <person name="Sandor L."/>
            <person name="Grigoriev I.V."/>
            <person name="Henry S.A."/>
            <person name="Pawlowska T.E."/>
        </authorList>
    </citation>
    <scope>NUCLEOTIDE SEQUENCE [LARGE SCALE GENOMIC DNA]</scope>
    <source>
        <strain evidence="1 2">ATCC 11559</strain>
    </source>
</reference>
<protein>
    <submittedName>
        <fullName evidence="1">Uncharacterized protein</fullName>
    </submittedName>
</protein>
<evidence type="ECO:0000313" key="2">
    <source>
        <dbReference type="Proteomes" id="UP000242381"/>
    </source>
</evidence>
<dbReference type="AlphaFoldDB" id="A0A1X0S2I9"/>
<dbReference type="VEuPathDB" id="FungiDB:BCV72DRAFT_299661"/>
<proteinExistence type="predicted"/>
<name>A0A1X0S2I9_RHIZD</name>
<dbReference type="EMBL" id="KV921328">
    <property type="protein sequence ID" value="ORE18510.1"/>
    <property type="molecule type" value="Genomic_DNA"/>
</dbReference>
<organism evidence="1 2">
    <name type="scientific">Rhizopus microsporus</name>
    <dbReference type="NCBI Taxonomy" id="58291"/>
    <lineage>
        <taxon>Eukaryota</taxon>
        <taxon>Fungi</taxon>
        <taxon>Fungi incertae sedis</taxon>
        <taxon>Mucoromycota</taxon>
        <taxon>Mucoromycotina</taxon>
        <taxon>Mucoromycetes</taxon>
        <taxon>Mucorales</taxon>
        <taxon>Mucorineae</taxon>
        <taxon>Rhizopodaceae</taxon>
        <taxon>Rhizopus</taxon>
    </lineage>
</organism>
<accession>A0A1X0S2I9</accession>
<dbReference type="Proteomes" id="UP000242381">
    <property type="component" value="Unassembled WGS sequence"/>
</dbReference>
<dbReference type="OMA" id="KGIYRYN"/>
<sequence>MDNINASNEQEESQSIFTRSEVDELLCELEERRETKKQLQVIGSDLPVDISKTLDGQNTSQLKEIFKQYKKGIYRYNHGEWTTAEQINKEFIPELKNWKVDAYQLVHTVYKITESTRIQARESTELFEQLHYLQYKAEFGSSENRDIFNNTIDQAQQLAVFSYGSAKEAAIKALKLPTSIKHLEPTSEEDGKKNSFDNEFVE</sequence>
<evidence type="ECO:0000313" key="1">
    <source>
        <dbReference type="EMBL" id="ORE18510.1"/>
    </source>
</evidence>
<gene>
    <name evidence="1" type="ORF">BCV71DRAFT_285249</name>
</gene>